<accession>A0ABR5PWP3</accession>
<evidence type="ECO:0000259" key="1">
    <source>
        <dbReference type="Pfam" id="PF03217"/>
    </source>
</evidence>
<feature type="domain" description="S-layer protein C-terminal" evidence="1">
    <location>
        <begin position="127"/>
        <end position="166"/>
    </location>
</feature>
<evidence type="ECO:0000313" key="3">
    <source>
        <dbReference type="Proteomes" id="UP000051521"/>
    </source>
</evidence>
<comment type="caution">
    <text evidence="2">The sequence shown here is derived from an EMBL/GenBank/DDBJ whole genome shotgun (WGS) entry which is preliminary data.</text>
</comment>
<feature type="domain" description="S-layer protein C-terminal" evidence="1">
    <location>
        <begin position="183"/>
        <end position="208"/>
    </location>
</feature>
<gene>
    <name evidence="2" type="ORF">FC38_GL001409</name>
</gene>
<dbReference type="EMBL" id="AYZO01000045">
    <property type="protein sequence ID" value="KRN09487.1"/>
    <property type="molecule type" value="Genomic_DNA"/>
</dbReference>
<protein>
    <recommendedName>
        <fullName evidence="1">S-layer protein C-terminal domain-containing protein</fullName>
    </recommendedName>
</protein>
<sequence length="301" mass="32864">MKNKVDFKEKRGIVMKTIKSLSLGAAALLLGVAPVASLVNPLTTTAQAATKKATGTITVGNNSDSNIIGVYNAAGKQKNQRIKNGTVFKYYGAPKLINYEYTYKIAKNKYVPTSAISELNGKGVLYIAKNSYVYDKNGKRVTKYGVSKKAVLLRKSQIVNYTASLKAANADSFRFLVDNNGNKTVLTYKNIKGHQYYSVGKNAYVRVANVSYVDNKPLYAAFQTVTLGKHNNDTKVPVYDAEGKASKKVLTAGDKVEVDRTKTVKSGKETLILYGVKGQKDSYLDMNDIASLPDLAVLLEK</sequence>
<dbReference type="InterPro" id="IPR024968">
    <property type="entry name" value="SlpA_C_lactobacillus"/>
</dbReference>
<organism evidence="2 3">
    <name type="scientific">Lactobacillus gigeriorum DSM 23908 = CRBIP 24.85</name>
    <dbReference type="NCBI Taxonomy" id="1423751"/>
    <lineage>
        <taxon>Bacteria</taxon>
        <taxon>Bacillati</taxon>
        <taxon>Bacillota</taxon>
        <taxon>Bacilli</taxon>
        <taxon>Lactobacillales</taxon>
        <taxon>Lactobacillaceae</taxon>
        <taxon>Lactobacillus</taxon>
    </lineage>
</organism>
<evidence type="ECO:0000313" key="2">
    <source>
        <dbReference type="EMBL" id="KRN09487.1"/>
    </source>
</evidence>
<reference evidence="2 3" key="1">
    <citation type="journal article" date="2015" name="Genome Announc.">
        <title>Expanding the biotechnology potential of lactobacilli through comparative genomics of 213 strains and associated genera.</title>
        <authorList>
            <person name="Sun Z."/>
            <person name="Harris H.M."/>
            <person name="McCann A."/>
            <person name="Guo C."/>
            <person name="Argimon S."/>
            <person name="Zhang W."/>
            <person name="Yang X."/>
            <person name="Jeffery I.B."/>
            <person name="Cooney J.C."/>
            <person name="Kagawa T.F."/>
            <person name="Liu W."/>
            <person name="Song Y."/>
            <person name="Salvetti E."/>
            <person name="Wrobel A."/>
            <person name="Rasinkangas P."/>
            <person name="Parkhill J."/>
            <person name="Rea M.C."/>
            <person name="O'Sullivan O."/>
            <person name="Ritari J."/>
            <person name="Douillard F.P."/>
            <person name="Paul Ross R."/>
            <person name="Yang R."/>
            <person name="Briner A.E."/>
            <person name="Felis G.E."/>
            <person name="de Vos W.M."/>
            <person name="Barrangou R."/>
            <person name="Klaenhammer T.R."/>
            <person name="Caufield P.W."/>
            <person name="Cui Y."/>
            <person name="Zhang H."/>
            <person name="O'Toole P.W."/>
        </authorList>
    </citation>
    <scope>NUCLEOTIDE SEQUENCE [LARGE SCALE GENOMIC DNA]</scope>
    <source>
        <strain evidence="2 3">DSM 23908</strain>
    </source>
</reference>
<name>A0ABR5PWP3_9LACO</name>
<keyword evidence="3" id="KW-1185">Reference proteome</keyword>
<dbReference type="Pfam" id="PF03217">
    <property type="entry name" value="SlpA"/>
    <property type="match status" value="2"/>
</dbReference>
<proteinExistence type="predicted"/>
<dbReference type="Proteomes" id="UP000051521">
    <property type="component" value="Unassembled WGS sequence"/>
</dbReference>